<protein>
    <submittedName>
        <fullName evidence="1">Uncharacterized protein</fullName>
    </submittedName>
</protein>
<proteinExistence type="predicted"/>
<name>A0A644WT97_9ZZZZ</name>
<accession>A0A644WT97</accession>
<dbReference type="EMBL" id="VSSQ01001291">
    <property type="protein sequence ID" value="MPM07022.1"/>
    <property type="molecule type" value="Genomic_DNA"/>
</dbReference>
<evidence type="ECO:0000313" key="1">
    <source>
        <dbReference type="EMBL" id="MPM07022.1"/>
    </source>
</evidence>
<organism evidence="1">
    <name type="scientific">bioreactor metagenome</name>
    <dbReference type="NCBI Taxonomy" id="1076179"/>
    <lineage>
        <taxon>unclassified sequences</taxon>
        <taxon>metagenomes</taxon>
        <taxon>ecological metagenomes</taxon>
    </lineage>
</organism>
<gene>
    <name evidence="1" type="ORF">SDC9_53326</name>
</gene>
<dbReference type="AlphaFoldDB" id="A0A644WT97"/>
<sequence length="135" mass="15409">MLAVGTKINTPISTNRYIVRNNHHCNSYNFNNQLGYLVNIGNATNTCLEIPFQMLSRIYKASLENNCIYDATVIRKLYPQQVHNHGCHVHVVGMIFVNLGLVSFNNARNYKVINHPNFDFSKEVILTLSKLSPKE</sequence>
<comment type="caution">
    <text evidence="1">The sequence shown here is derived from an EMBL/GenBank/DDBJ whole genome shotgun (WGS) entry which is preliminary data.</text>
</comment>
<reference evidence="1" key="1">
    <citation type="submission" date="2019-08" db="EMBL/GenBank/DDBJ databases">
        <authorList>
            <person name="Kucharzyk K."/>
            <person name="Murdoch R.W."/>
            <person name="Higgins S."/>
            <person name="Loffler F."/>
        </authorList>
    </citation>
    <scope>NUCLEOTIDE SEQUENCE</scope>
</reference>